<accession>A0A1X9MHL0</accession>
<evidence type="ECO:0000256" key="1">
    <source>
        <dbReference type="SAM" id="Coils"/>
    </source>
</evidence>
<keyword evidence="1" id="KW-0175">Coiled coil</keyword>
<dbReference type="KEGG" id="bkw:BkAM31D_20970"/>
<sequence>MKLKNNDLKGLATFLVDEELSGKSSRLRTRFVRLLEEEWNQINDFIDELLVKHAQKDKQNNPIKKDNQLQIEDLESLNREYNELMNEEFVIDEVESKREMLLEVRNILENTKKEFSGKSAFEYDRWCEAFENLKI</sequence>
<dbReference type="AlphaFoldDB" id="A0A1X9MHL0"/>
<dbReference type="RefSeq" id="WP_066161061.1">
    <property type="nucleotide sequence ID" value="NZ_CP020814.1"/>
</dbReference>
<dbReference type="Proteomes" id="UP000193006">
    <property type="component" value="Chromosome"/>
</dbReference>
<feature type="coiled-coil region" evidence="1">
    <location>
        <begin position="64"/>
        <end position="114"/>
    </location>
</feature>
<dbReference type="EMBL" id="CP020814">
    <property type="protein sequence ID" value="ARK32114.1"/>
    <property type="molecule type" value="Genomic_DNA"/>
</dbReference>
<protein>
    <submittedName>
        <fullName evidence="2">Uncharacterized protein</fullName>
    </submittedName>
</protein>
<evidence type="ECO:0000313" key="3">
    <source>
        <dbReference type="Proteomes" id="UP000193006"/>
    </source>
</evidence>
<keyword evidence="3" id="KW-1185">Reference proteome</keyword>
<gene>
    <name evidence="2" type="ORF">BkAM31D_20970</name>
</gene>
<evidence type="ECO:0000313" key="2">
    <source>
        <dbReference type="EMBL" id="ARK32114.1"/>
    </source>
</evidence>
<reference evidence="2 3" key="1">
    <citation type="submission" date="2017-04" db="EMBL/GenBank/DDBJ databases">
        <title>Bacillus krulwichiae AM31D Genome sequencing and assembly.</title>
        <authorList>
            <person name="Krulwich T.A."/>
            <person name="Anastor L."/>
            <person name="Ehrlich R."/>
            <person name="Ehrlich G.D."/>
            <person name="Janto B."/>
        </authorList>
    </citation>
    <scope>NUCLEOTIDE SEQUENCE [LARGE SCALE GENOMIC DNA]</scope>
    <source>
        <strain evidence="2 3">AM31D</strain>
    </source>
</reference>
<organism evidence="2 3">
    <name type="scientific">Halalkalibacter krulwichiae</name>
    <dbReference type="NCBI Taxonomy" id="199441"/>
    <lineage>
        <taxon>Bacteria</taxon>
        <taxon>Bacillati</taxon>
        <taxon>Bacillota</taxon>
        <taxon>Bacilli</taxon>
        <taxon>Bacillales</taxon>
        <taxon>Bacillaceae</taxon>
        <taxon>Halalkalibacter</taxon>
    </lineage>
</organism>
<dbReference type="STRING" id="199441.BkAM31D_20970"/>
<name>A0A1X9MHL0_9BACI</name>
<proteinExistence type="predicted"/>